<organism evidence="5 6">
    <name type="scientific">Acer negundo</name>
    <name type="common">Box elder</name>
    <dbReference type="NCBI Taxonomy" id="4023"/>
    <lineage>
        <taxon>Eukaryota</taxon>
        <taxon>Viridiplantae</taxon>
        <taxon>Streptophyta</taxon>
        <taxon>Embryophyta</taxon>
        <taxon>Tracheophyta</taxon>
        <taxon>Spermatophyta</taxon>
        <taxon>Magnoliopsida</taxon>
        <taxon>eudicotyledons</taxon>
        <taxon>Gunneridae</taxon>
        <taxon>Pentapetalae</taxon>
        <taxon>rosids</taxon>
        <taxon>malvids</taxon>
        <taxon>Sapindales</taxon>
        <taxon>Sapindaceae</taxon>
        <taxon>Hippocastanoideae</taxon>
        <taxon>Acereae</taxon>
        <taxon>Acer</taxon>
    </lineage>
</organism>
<feature type="repeat" description="ANK" evidence="1">
    <location>
        <begin position="69"/>
        <end position="91"/>
    </location>
</feature>
<sequence>MERKLLEASLTGDVQNLHQLLRENPLILHRVSLVSSGNPLHVASAHGHIDFVKEITRLRPDFAKELNEDGFSPMHMASANGYLEIVRELLKVDRKLCRLQGRENKTPLHLAVIKGRVDVVSEILSACGECLEDVTVQRDTAMHLAIKNYQFEVIRVMVDWIREMKKEHVLNMKDEHDNTALHLATWKKQRQVIEILLGSRLLEVNAINQSGLTALDLLLMFSSEAGDREIQEILCNAGAMRTKDVTLSSIPSSPEPYNQTLINSTPGTPQACTPRTDDLVEYFKFKKGRDSPGETRTALLVIAVLVATASFQVGVNPPGGVWQDNYIPDQNNGTSSSNNKAHKAGRSVLGSLNTITFCLFMFFNSVGFSLSLHMINMLTIKFPLQFELQICIAAMFFTYNTAVPALAPDNLWLFLTLVTASLPVIMPLIAKSVRKYSKRLRVLVLNLVCRGN</sequence>
<dbReference type="PROSITE" id="PS50297">
    <property type="entry name" value="ANK_REP_REGION"/>
    <property type="match status" value="2"/>
</dbReference>
<dbReference type="PANTHER" id="PTHR24128:SF61">
    <property type="entry name" value="ANKYRIN REPEAT-CONTAINING PROTEIN BDA1-LIKE"/>
    <property type="match status" value="1"/>
</dbReference>
<keyword evidence="3" id="KW-0472">Membrane</keyword>
<evidence type="ECO:0000313" key="5">
    <source>
        <dbReference type="EMBL" id="KAI9176520.1"/>
    </source>
</evidence>
<dbReference type="InterPro" id="IPR002110">
    <property type="entry name" value="Ankyrin_rpt"/>
</dbReference>
<feature type="region of interest" description="Disordered" evidence="2">
    <location>
        <begin position="248"/>
        <end position="270"/>
    </location>
</feature>
<keyword evidence="1" id="KW-0040">ANK repeat</keyword>
<dbReference type="AlphaFoldDB" id="A0AAD5ISW0"/>
<proteinExistence type="predicted"/>
<protein>
    <recommendedName>
        <fullName evidence="4">PGG domain-containing protein</fullName>
    </recommendedName>
</protein>
<feature type="transmembrane region" description="Helical" evidence="3">
    <location>
        <begin position="348"/>
        <end position="370"/>
    </location>
</feature>
<evidence type="ECO:0000256" key="1">
    <source>
        <dbReference type="PROSITE-ProRule" id="PRU00023"/>
    </source>
</evidence>
<dbReference type="PANTHER" id="PTHR24128">
    <property type="entry name" value="HOMEOBOX PROTEIN WARIAI"/>
    <property type="match status" value="1"/>
</dbReference>
<dbReference type="InterPro" id="IPR036770">
    <property type="entry name" value="Ankyrin_rpt-contain_sf"/>
</dbReference>
<dbReference type="EMBL" id="JAJSOW010000102">
    <property type="protein sequence ID" value="KAI9176520.1"/>
    <property type="molecule type" value="Genomic_DNA"/>
</dbReference>
<keyword evidence="3" id="KW-0812">Transmembrane</keyword>
<dbReference type="Pfam" id="PF13962">
    <property type="entry name" value="PGG"/>
    <property type="match status" value="1"/>
</dbReference>
<dbReference type="Pfam" id="PF12796">
    <property type="entry name" value="Ank_2"/>
    <property type="match status" value="2"/>
</dbReference>
<comment type="caution">
    <text evidence="5">The sequence shown here is derived from an EMBL/GenBank/DDBJ whole genome shotgun (WGS) entry which is preliminary data.</text>
</comment>
<dbReference type="SUPFAM" id="SSF48403">
    <property type="entry name" value="Ankyrin repeat"/>
    <property type="match status" value="1"/>
</dbReference>
<dbReference type="Gene3D" id="1.25.40.20">
    <property type="entry name" value="Ankyrin repeat-containing domain"/>
    <property type="match status" value="2"/>
</dbReference>
<feature type="repeat" description="ANK" evidence="1">
    <location>
        <begin position="103"/>
        <end position="125"/>
    </location>
</feature>
<dbReference type="InterPro" id="IPR026961">
    <property type="entry name" value="PGG_dom"/>
</dbReference>
<evidence type="ECO:0000256" key="2">
    <source>
        <dbReference type="SAM" id="MobiDB-lite"/>
    </source>
</evidence>
<keyword evidence="6" id="KW-1185">Reference proteome</keyword>
<feature type="transmembrane region" description="Helical" evidence="3">
    <location>
        <begin position="411"/>
        <end position="430"/>
    </location>
</feature>
<evidence type="ECO:0000256" key="3">
    <source>
        <dbReference type="SAM" id="Phobius"/>
    </source>
</evidence>
<evidence type="ECO:0000259" key="4">
    <source>
        <dbReference type="Pfam" id="PF13962"/>
    </source>
</evidence>
<name>A0AAD5ISW0_ACENE</name>
<gene>
    <name evidence="5" type="ORF">LWI28_003818</name>
</gene>
<keyword evidence="3" id="KW-1133">Transmembrane helix</keyword>
<accession>A0AAD5ISW0</accession>
<reference evidence="5" key="2">
    <citation type="submission" date="2023-02" db="EMBL/GenBank/DDBJ databases">
        <authorList>
            <person name="Swenson N.G."/>
            <person name="Wegrzyn J.L."/>
            <person name="Mcevoy S.L."/>
        </authorList>
    </citation>
    <scope>NUCLEOTIDE SEQUENCE</scope>
    <source>
        <strain evidence="5">91603</strain>
        <tissue evidence="5">Leaf</tissue>
    </source>
</reference>
<feature type="transmembrane region" description="Helical" evidence="3">
    <location>
        <begin position="382"/>
        <end position="399"/>
    </location>
</feature>
<dbReference type="PROSITE" id="PS50088">
    <property type="entry name" value="ANK_REPEAT"/>
    <property type="match status" value="2"/>
</dbReference>
<evidence type="ECO:0000313" key="6">
    <source>
        <dbReference type="Proteomes" id="UP001064489"/>
    </source>
</evidence>
<feature type="domain" description="PGG" evidence="4">
    <location>
        <begin position="294"/>
        <end position="387"/>
    </location>
</feature>
<dbReference type="SMART" id="SM00248">
    <property type="entry name" value="ANK"/>
    <property type="match status" value="6"/>
</dbReference>
<reference evidence="5" key="1">
    <citation type="journal article" date="2022" name="Plant J.">
        <title>Strategies of tolerance reflected in two North American maple genomes.</title>
        <authorList>
            <person name="McEvoy S.L."/>
            <person name="Sezen U.U."/>
            <person name="Trouern-Trend A."/>
            <person name="McMahon S.M."/>
            <person name="Schaberg P.G."/>
            <person name="Yang J."/>
            <person name="Wegrzyn J.L."/>
            <person name="Swenson N.G."/>
        </authorList>
    </citation>
    <scope>NUCLEOTIDE SEQUENCE</scope>
    <source>
        <strain evidence="5">91603</strain>
    </source>
</reference>
<dbReference type="Proteomes" id="UP001064489">
    <property type="component" value="Chromosome 5"/>
</dbReference>